<keyword evidence="3" id="KW-1003">Cell membrane</keyword>
<feature type="transmembrane region" description="Helical" evidence="7">
    <location>
        <begin position="281"/>
        <end position="301"/>
    </location>
</feature>
<organism evidence="9 10">
    <name type="scientific">Nocardia suismassiliense</name>
    <dbReference type="NCBI Taxonomy" id="2077092"/>
    <lineage>
        <taxon>Bacteria</taxon>
        <taxon>Bacillati</taxon>
        <taxon>Actinomycetota</taxon>
        <taxon>Actinomycetes</taxon>
        <taxon>Mycobacteriales</taxon>
        <taxon>Nocardiaceae</taxon>
        <taxon>Nocardia</taxon>
    </lineage>
</organism>
<feature type="domain" description="Membrane transport protein MMPL" evidence="8">
    <location>
        <begin position="45"/>
        <end position="374"/>
    </location>
</feature>
<evidence type="ECO:0000256" key="3">
    <source>
        <dbReference type="ARBA" id="ARBA00022475"/>
    </source>
</evidence>
<feature type="transmembrane region" description="Helical" evidence="7">
    <location>
        <begin position="182"/>
        <end position="201"/>
    </location>
</feature>
<dbReference type="Proteomes" id="UP001601948">
    <property type="component" value="Unassembled WGS sequence"/>
</dbReference>
<feature type="transmembrane region" description="Helical" evidence="7">
    <location>
        <begin position="648"/>
        <end position="674"/>
    </location>
</feature>
<keyword evidence="5 7" id="KW-1133">Transmembrane helix</keyword>
<evidence type="ECO:0000256" key="4">
    <source>
        <dbReference type="ARBA" id="ARBA00022692"/>
    </source>
</evidence>
<evidence type="ECO:0000256" key="2">
    <source>
        <dbReference type="ARBA" id="ARBA00010157"/>
    </source>
</evidence>
<keyword evidence="6 7" id="KW-0472">Membrane</keyword>
<evidence type="ECO:0000313" key="9">
    <source>
        <dbReference type="EMBL" id="MFF3227234.1"/>
    </source>
</evidence>
<evidence type="ECO:0000259" key="8">
    <source>
        <dbReference type="Pfam" id="PF03176"/>
    </source>
</evidence>
<dbReference type="InterPro" id="IPR004869">
    <property type="entry name" value="MMPL_dom"/>
</dbReference>
<keyword evidence="4 7" id="KW-0812">Transmembrane</keyword>
<feature type="transmembrane region" description="Helical" evidence="7">
    <location>
        <begin position="680"/>
        <end position="703"/>
    </location>
</feature>
<gene>
    <name evidence="9" type="ORF">ACFYV7_30865</name>
</gene>
<protein>
    <submittedName>
        <fullName evidence="9">MMPL family transporter</fullName>
    </submittedName>
</protein>
<reference evidence="9 10" key="1">
    <citation type="submission" date="2024-10" db="EMBL/GenBank/DDBJ databases">
        <title>The Natural Products Discovery Center: Release of the First 8490 Sequenced Strains for Exploring Actinobacteria Biosynthetic Diversity.</title>
        <authorList>
            <person name="Kalkreuter E."/>
            <person name="Kautsar S.A."/>
            <person name="Yang D."/>
            <person name="Bader C.D."/>
            <person name="Teijaro C.N."/>
            <person name="Fluegel L."/>
            <person name="Davis C.M."/>
            <person name="Simpson J.R."/>
            <person name="Lauterbach L."/>
            <person name="Steele A.D."/>
            <person name="Gui C."/>
            <person name="Meng S."/>
            <person name="Li G."/>
            <person name="Viehrig K."/>
            <person name="Ye F."/>
            <person name="Su P."/>
            <person name="Kiefer A.F."/>
            <person name="Nichols A."/>
            <person name="Cepeda A.J."/>
            <person name="Yan W."/>
            <person name="Fan B."/>
            <person name="Jiang Y."/>
            <person name="Adhikari A."/>
            <person name="Zheng C.-J."/>
            <person name="Schuster L."/>
            <person name="Cowan T.M."/>
            <person name="Smanski M.J."/>
            <person name="Chevrette M.G."/>
            <person name="De Carvalho L.P.S."/>
            <person name="Shen B."/>
        </authorList>
    </citation>
    <scope>NUCLEOTIDE SEQUENCE [LARGE SCALE GENOMIC DNA]</scope>
    <source>
        <strain evidence="9 10">NPDC003040</strain>
    </source>
</reference>
<comment type="similarity">
    <text evidence="2">Belongs to the resistance-nodulation-cell division (RND) (TC 2.A.6) family. MmpL subfamily.</text>
</comment>
<evidence type="ECO:0000256" key="6">
    <source>
        <dbReference type="ARBA" id="ARBA00023136"/>
    </source>
</evidence>
<dbReference type="SUPFAM" id="SSF82866">
    <property type="entry name" value="Multidrug efflux transporter AcrB transmembrane domain"/>
    <property type="match status" value="2"/>
</dbReference>
<feature type="domain" description="Membrane transport protein MMPL" evidence="8">
    <location>
        <begin position="487"/>
        <end position="719"/>
    </location>
</feature>
<evidence type="ECO:0000256" key="7">
    <source>
        <dbReference type="SAM" id="Phobius"/>
    </source>
</evidence>
<feature type="transmembrane region" description="Helical" evidence="7">
    <location>
        <begin position="375"/>
        <end position="395"/>
    </location>
</feature>
<proteinExistence type="inferred from homology"/>
<name>A0ABW6R139_9NOCA</name>
<dbReference type="PANTHER" id="PTHR33406">
    <property type="entry name" value="MEMBRANE PROTEIN MJ1562-RELATED"/>
    <property type="match status" value="1"/>
</dbReference>
<dbReference type="PANTHER" id="PTHR33406:SF11">
    <property type="entry name" value="MEMBRANE PROTEIN SCO6666-RELATED"/>
    <property type="match status" value="1"/>
</dbReference>
<dbReference type="Gene3D" id="1.20.1640.10">
    <property type="entry name" value="Multidrug efflux transporter AcrB transmembrane domain"/>
    <property type="match status" value="2"/>
</dbReference>
<feature type="transmembrane region" description="Helical" evidence="7">
    <location>
        <begin position="541"/>
        <end position="563"/>
    </location>
</feature>
<dbReference type="RefSeq" id="WP_387723116.1">
    <property type="nucleotide sequence ID" value="NZ_JBIAPI010000009.1"/>
</dbReference>
<feature type="transmembrane region" description="Helical" evidence="7">
    <location>
        <begin position="232"/>
        <end position="253"/>
    </location>
</feature>
<comment type="subcellular location">
    <subcellularLocation>
        <location evidence="1">Cell membrane</location>
        <topology evidence="1">Multi-pass membrane protein</topology>
    </subcellularLocation>
</comment>
<dbReference type="EMBL" id="JBIAPI010000009">
    <property type="protein sequence ID" value="MFF3227234.1"/>
    <property type="molecule type" value="Genomic_DNA"/>
</dbReference>
<comment type="caution">
    <text evidence="9">The sequence shown here is derived from an EMBL/GenBank/DDBJ whole genome shotgun (WGS) entry which is preliminary data.</text>
</comment>
<evidence type="ECO:0000313" key="10">
    <source>
        <dbReference type="Proteomes" id="UP001601948"/>
    </source>
</evidence>
<dbReference type="Pfam" id="PF03176">
    <property type="entry name" value="MMPL"/>
    <property type="match status" value="2"/>
</dbReference>
<evidence type="ECO:0000256" key="5">
    <source>
        <dbReference type="ARBA" id="ARBA00022989"/>
    </source>
</evidence>
<accession>A0ABW6R139</accession>
<feature type="transmembrane region" description="Helical" evidence="7">
    <location>
        <begin position="607"/>
        <end position="627"/>
    </location>
</feature>
<sequence length="734" mass="76844">MLAWIARFGIRRPRLVLAAAVLVIVLCGAVGGSVTAHLKVGGFVADDAESARASALLDEKFGGAQPNLVLTVTAPGGVDSPDAEQAGARLAAALGARADVTSVRTYWGATPELRNALRSTDGRTGLVLARIAGDDNDVQQTAGTIADQLPEPAGVTVRMGGAAATLNDINQQIITDMKKAEAVALPLSLLVLIVVFGSIAAAALPLTIGIVSIVTTLAILRGLTLVTDVSIFALNMATALGLALAIDYSLFIVGRYREELADGHDRHTAIVRAMRRAGRTVLFSAATVAIALAALLVYPMYFLQSLAYSGIAVVAAAATTSIVILPALLMLLGPRIDALDPRRGLRKLFGRTPKAAAPVERTGWYRLARFSMRHAVAVTVAVVAVLLTLGIPFLGTQFGYPDDRVIHADQADSRIVGDQLRGDFANDPTATTTVVLPGYQSGSGEIARYATDLSRVDGVAAVLSSVGTFTRGQHAAAAPSGMANESGEVLSVTTSIDPFSEQGSAQLAALRAVPAPGTVLFTGAAAQNRDVVDAITARVPLVLGLVAITTLVTLFLFTGSVVLPVKALLLNVLSLTAAFGALVWVFQDGHLAGLVGVTPTGYLVANVPILMFCMAFGISMDYEVFVLSRIREEWLASPRTHADNDRAVALGVARTGRIVTAAALLMAIVLGALVTSKVSFVQLFGLGLAITVLVDATIIRCLLVPALMRLMGRFNWWAPPPLRWLHDESRSAKP</sequence>
<dbReference type="InterPro" id="IPR050545">
    <property type="entry name" value="Mycobact_MmpL"/>
</dbReference>
<feature type="transmembrane region" description="Helical" evidence="7">
    <location>
        <begin position="307"/>
        <end position="333"/>
    </location>
</feature>
<keyword evidence="10" id="KW-1185">Reference proteome</keyword>
<feature type="transmembrane region" description="Helical" evidence="7">
    <location>
        <begin position="568"/>
        <end position="587"/>
    </location>
</feature>
<evidence type="ECO:0000256" key="1">
    <source>
        <dbReference type="ARBA" id="ARBA00004651"/>
    </source>
</evidence>